<evidence type="ECO:0000313" key="5">
    <source>
        <dbReference type="Proteomes" id="UP000610760"/>
    </source>
</evidence>
<keyword evidence="2" id="KW-0812">Transmembrane</keyword>
<keyword evidence="2" id="KW-0472">Membrane</keyword>
<keyword evidence="5" id="KW-1185">Reference proteome</keyword>
<gene>
    <name evidence="4" type="ORF">H8710_05710</name>
</gene>
<dbReference type="InterPro" id="IPR029052">
    <property type="entry name" value="Metallo-depent_PP-like"/>
</dbReference>
<comment type="similarity">
    <text evidence="1">Belongs to the CapA family.</text>
</comment>
<evidence type="ECO:0000313" key="4">
    <source>
        <dbReference type="EMBL" id="MBC8559568.1"/>
    </source>
</evidence>
<dbReference type="RefSeq" id="WP_249294459.1">
    <property type="nucleotide sequence ID" value="NZ_JACRSV010000001.1"/>
</dbReference>
<dbReference type="InterPro" id="IPR019079">
    <property type="entry name" value="Capsule_synth_CapA"/>
</dbReference>
<dbReference type="EMBL" id="JACRSV010000001">
    <property type="protein sequence ID" value="MBC8559568.1"/>
    <property type="molecule type" value="Genomic_DNA"/>
</dbReference>
<accession>A0A926E4H1</accession>
<organism evidence="4 5">
    <name type="scientific">Fumia xinanensis</name>
    <dbReference type="NCBI Taxonomy" id="2763659"/>
    <lineage>
        <taxon>Bacteria</taxon>
        <taxon>Bacillati</taxon>
        <taxon>Bacillota</taxon>
        <taxon>Clostridia</taxon>
        <taxon>Eubacteriales</taxon>
        <taxon>Oscillospiraceae</taxon>
        <taxon>Fumia</taxon>
    </lineage>
</organism>
<proteinExistence type="inferred from homology"/>
<evidence type="ECO:0000256" key="1">
    <source>
        <dbReference type="ARBA" id="ARBA00005662"/>
    </source>
</evidence>
<feature type="transmembrane region" description="Helical" evidence="2">
    <location>
        <begin position="12"/>
        <end position="33"/>
    </location>
</feature>
<dbReference type="Proteomes" id="UP000610760">
    <property type="component" value="Unassembled WGS sequence"/>
</dbReference>
<evidence type="ECO:0000259" key="3">
    <source>
        <dbReference type="SMART" id="SM00854"/>
    </source>
</evidence>
<dbReference type="SMART" id="SM00854">
    <property type="entry name" value="PGA_cap"/>
    <property type="match status" value="1"/>
</dbReference>
<name>A0A926E4H1_9FIRM</name>
<sequence length="406" mass="44947">MRDYLNKRKYTILMGVILLLAAILIVAFCLPFKGEGGEGSLPTLESVSLPESPSEPEEPPFEPITVRLRAAGDNLIHSSIYNQAKARAKDGGYDFGYAYENISGLIKDCDLAMINQETVVAPIYEPSDYPCFNSPVELQQEMLDLGFTVFNQVNNHVLDKGEKGILSALEQWKTHPEALVTGVYENEADYENIRVKEVNGLTFAFIGMTEMTNGLSLPEGSEVVILHTAEEEKIKTRIEKAKTLADVVVVNTHWGQEYTHTPNDGQTSLAQEMADWGADLIVGHHPHVLQPIQWLDASDGRKVLCAYSLGNFISAQDKGARMIGGILDVTFTKETADAHPIITSAGLIPIVTQYDGGFRNIRLYPWSSYTPELAKSHGVRNNDSKFSYDFIKNTLDTVIGAEFLEE</sequence>
<dbReference type="Pfam" id="PF09587">
    <property type="entry name" value="PGA_cap"/>
    <property type="match status" value="1"/>
</dbReference>
<dbReference type="AlphaFoldDB" id="A0A926E4H1"/>
<dbReference type="PANTHER" id="PTHR33393">
    <property type="entry name" value="POLYGLUTAMINE SYNTHESIS ACCESSORY PROTEIN RV0574C-RELATED"/>
    <property type="match status" value="1"/>
</dbReference>
<dbReference type="CDD" id="cd07381">
    <property type="entry name" value="MPP_CapA"/>
    <property type="match status" value="1"/>
</dbReference>
<feature type="domain" description="Capsule synthesis protein CapA" evidence="3">
    <location>
        <begin position="67"/>
        <end position="316"/>
    </location>
</feature>
<dbReference type="InterPro" id="IPR052169">
    <property type="entry name" value="CW_Biosynth-Accessory"/>
</dbReference>
<reference evidence="4" key="1">
    <citation type="submission" date="2020-08" db="EMBL/GenBank/DDBJ databases">
        <title>Genome public.</title>
        <authorList>
            <person name="Liu C."/>
            <person name="Sun Q."/>
        </authorList>
    </citation>
    <scope>NUCLEOTIDE SEQUENCE</scope>
    <source>
        <strain evidence="4">NSJ-33</strain>
    </source>
</reference>
<evidence type="ECO:0000256" key="2">
    <source>
        <dbReference type="SAM" id="Phobius"/>
    </source>
</evidence>
<dbReference type="SUPFAM" id="SSF56300">
    <property type="entry name" value="Metallo-dependent phosphatases"/>
    <property type="match status" value="1"/>
</dbReference>
<keyword evidence="2" id="KW-1133">Transmembrane helix</keyword>
<dbReference type="Gene3D" id="3.60.21.10">
    <property type="match status" value="1"/>
</dbReference>
<comment type="caution">
    <text evidence="4">The sequence shown here is derived from an EMBL/GenBank/DDBJ whole genome shotgun (WGS) entry which is preliminary data.</text>
</comment>
<dbReference type="PANTHER" id="PTHR33393:SF12">
    <property type="entry name" value="CAPSULE BIOSYNTHESIS PROTEIN CAPA"/>
    <property type="match status" value="1"/>
</dbReference>
<protein>
    <submittedName>
        <fullName evidence="4">CapA family protein</fullName>
    </submittedName>
</protein>